<evidence type="ECO:0000313" key="3">
    <source>
        <dbReference type="Proteomes" id="UP000022835"/>
    </source>
</evidence>
<dbReference type="AlphaFoldDB" id="A0A064CLB0"/>
<dbReference type="Proteomes" id="UP000022835">
    <property type="component" value="Unassembled WGS sequence"/>
</dbReference>
<keyword evidence="1" id="KW-0732">Signal</keyword>
<evidence type="ECO:0000313" key="2">
    <source>
        <dbReference type="EMBL" id="KDF00452.1"/>
    </source>
</evidence>
<organism evidence="2 3">
    <name type="scientific">Mycolicibacterium aromaticivorans JS19b1 = JCM 16368</name>
    <dbReference type="NCBI Taxonomy" id="1440774"/>
    <lineage>
        <taxon>Bacteria</taxon>
        <taxon>Bacillati</taxon>
        <taxon>Actinomycetota</taxon>
        <taxon>Actinomycetes</taxon>
        <taxon>Mycobacteriales</taxon>
        <taxon>Mycobacteriaceae</taxon>
        <taxon>Mycolicibacterium</taxon>
    </lineage>
</organism>
<evidence type="ECO:0008006" key="4">
    <source>
        <dbReference type="Google" id="ProtNLM"/>
    </source>
</evidence>
<name>A0A064CLB0_9MYCO</name>
<keyword evidence="3" id="KW-1185">Reference proteome</keyword>
<protein>
    <recommendedName>
        <fullName evidence="4">DUF732 domain-containing protein</fullName>
    </recommendedName>
</protein>
<gene>
    <name evidence="2" type="ORF">Y900_016245</name>
</gene>
<sequence>MAQIGWTLIAALAPVMLASCGTSTSATPSPTSVVASSAADLPSTLQSSPGQPCHLAPVRDLIEWHSSRHPPSADGSTGPAASAVRLGNVNLVGCKSVLDGWVQDHSVSEAETAAGFRDCSEIAWADDNPGYDVHAIPAPRLKKVLLQAGNDC</sequence>
<evidence type="ECO:0000256" key="1">
    <source>
        <dbReference type="SAM" id="SignalP"/>
    </source>
</evidence>
<dbReference type="EMBL" id="JALN02000001">
    <property type="protein sequence ID" value="KDF00452.1"/>
    <property type="molecule type" value="Genomic_DNA"/>
</dbReference>
<accession>A0A064CLB0</accession>
<feature type="chain" id="PRO_5038850053" description="DUF732 domain-containing protein" evidence="1">
    <location>
        <begin position="27"/>
        <end position="152"/>
    </location>
</feature>
<dbReference type="STRING" id="1440774.Y900_016245"/>
<dbReference type="RefSeq" id="WP_036343093.1">
    <property type="nucleotide sequence ID" value="NZ_JALN02000001.1"/>
</dbReference>
<dbReference type="OrthoDB" id="4725701at2"/>
<proteinExistence type="predicted"/>
<feature type="signal peptide" evidence="1">
    <location>
        <begin position="1"/>
        <end position="26"/>
    </location>
</feature>
<reference evidence="2" key="1">
    <citation type="submission" date="2014-05" db="EMBL/GenBank/DDBJ databases">
        <title>Genome sequence of Mycobacterium aromaticivorans strain JS19b1T (= DSM 45407T).</title>
        <authorList>
            <person name="Kwak Y."/>
            <person name="Park G.-S."/>
            <person name="Li Q.X."/>
            <person name="Lee S.-E."/>
            <person name="Shin J.-H."/>
        </authorList>
    </citation>
    <scope>NUCLEOTIDE SEQUENCE [LARGE SCALE GENOMIC DNA]</scope>
    <source>
        <strain evidence="2">JS19b1</strain>
    </source>
</reference>
<comment type="caution">
    <text evidence="2">The sequence shown here is derived from an EMBL/GenBank/DDBJ whole genome shotgun (WGS) entry which is preliminary data.</text>
</comment>